<protein>
    <submittedName>
        <fullName evidence="1">Uncharacterized protein</fullName>
    </submittedName>
</protein>
<organism evidence="1 2">
    <name type="scientific">Rathayibacter caricis DSM 15933</name>
    <dbReference type="NCBI Taxonomy" id="1328867"/>
    <lineage>
        <taxon>Bacteria</taxon>
        <taxon>Bacillati</taxon>
        <taxon>Actinomycetota</taxon>
        <taxon>Actinomycetes</taxon>
        <taxon>Micrococcales</taxon>
        <taxon>Microbacteriaceae</taxon>
        <taxon>Rathayibacter</taxon>
    </lineage>
</organism>
<keyword evidence="2" id="KW-1185">Reference proteome</keyword>
<name>A0A2T4UT21_9MICO</name>
<proteinExistence type="predicted"/>
<dbReference type="Proteomes" id="UP000241085">
    <property type="component" value="Unassembled WGS sequence"/>
</dbReference>
<dbReference type="AlphaFoldDB" id="A0A2T4UT21"/>
<evidence type="ECO:0000313" key="1">
    <source>
        <dbReference type="EMBL" id="PTL72651.1"/>
    </source>
</evidence>
<reference evidence="1 2" key="1">
    <citation type="submission" date="2018-03" db="EMBL/GenBank/DDBJ databases">
        <title>Bacteriophage NCPPB3778 and a type I-E CRISPR drive the evolution of the US Biological Select Agent, Rathayibacter toxicus.</title>
        <authorList>
            <person name="Davis E.W.II."/>
            <person name="Tabima J.F."/>
            <person name="Weisberg A.J."/>
            <person name="Dantas Lopes L."/>
            <person name="Wiseman M.S."/>
            <person name="Wiseman M.S."/>
            <person name="Pupko T."/>
            <person name="Belcher M.S."/>
            <person name="Sechler A.J."/>
            <person name="Tancos M.A."/>
            <person name="Schroeder B.K."/>
            <person name="Murray T.D."/>
            <person name="Luster D.G."/>
            <person name="Schneider W.L."/>
            <person name="Rogers E."/>
            <person name="Andreote F.D."/>
            <person name="Grunwald N.J."/>
            <person name="Putnam M.L."/>
            <person name="Chang J.H."/>
        </authorList>
    </citation>
    <scope>NUCLEOTIDE SEQUENCE [LARGE SCALE GENOMIC DNA]</scope>
    <source>
        <strain evidence="1 2">DSM 15933</strain>
    </source>
</reference>
<accession>A0A2T4UT21</accession>
<comment type="caution">
    <text evidence="1">The sequence shown here is derived from an EMBL/GenBank/DDBJ whole genome shotgun (WGS) entry which is preliminary data.</text>
</comment>
<dbReference type="RefSeq" id="WP_107574326.1">
    <property type="nucleotide sequence ID" value="NZ_PZPL01000001.1"/>
</dbReference>
<gene>
    <name evidence="1" type="ORF">C1I63_07185</name>
</gene>
<dbReference type="EMBL" id="PZPL01000001">
    <property type="protein sequence ID" value="PTL72651.1"/>
    <property type="molecule type" value="Genomic_DNA"/>
</dbReference>
<evidence type="ECO:0000313" key="2">
    <source>
        <dbReference type="Proteomes" id="UP000241085"/>
    </source>
</evidence>
<sequence>MTVTAHRWMHGWELRIDGETATQVDSLDRVAQQVRDYLDTVEPGTDHSRWEVVIDAASSDVESSGSVSHSVDG</sequence>